<evidence type="ECO:0000313" key="1">
    <source>
        <dbReference type="EMBL" id="KAJ3535708.1"/>
    </source>
</evidence>
<protein>
    <submittedName>
        <fullName evidence="1">Uncharacterized protein</fullName>
    </submittedName>
</protein>
<keyword evidence="2" id="KW-1185">Reference proteome</keyword>
<reference evidence="1" key="1">
    <citation type="submission" date="2022-08" db="EMBL/GenBank/DDBJ databases">
        <title>Genome Sequence of Fusarium decemcellulare.</title>
        <authorList>
            <person name="Buettner E."/>
        </authorList>
    </citation>
    <scope>NUCLEOTIDE SEQUENCE</scope>
    <source>
        <strain evidence="1">Babe19</strain>
    </source>
</reference>
<dbReference type="Proteomes" id="UP001148629">
    <property type="component" value="Unassembled WGS sequence"/>
</dbReference>
<organism evidence="1 2">
    <name type="scientific">Fusarium decemcellulare</name>
    <dbReference type="NCBI Taxonomy" id="57161"/>
    <lineage>
        <taxon>Eukaryota</taxon>
        <taxon>Fungi</taxon>
        <taxon>Dikarya</taxon>
        <taxon>Ascomycota</taxon>
        <taxon>Pezizomycotina</taxon>
        <taxon>Sordariomycetes</taxon>
        <taxon>Hypocreomycetidae</taxon>
        <taxon>Hypocreales</taxon>
        <taxon>Nectriaceae</taxon>
        <taxon>Fusarium</taxon>
        <taxon>Fusarium decemcellulare species complex</taxon>
    </lineage>
</organism>
<dbReference type="EMBL" id="JANRMS010000692">
    <property type="protein sequence ID" value="KAJ3535708.1"/>
    <property type="molecule type" value="Genomic_DNA"/>
</dbReference>
<sequence length="1060" mass="117822">MSNDVSVLKAKEDGVAFWTRHTKPVLTSLLKSVGSYTPEQQASHLKFLDEYIIPTMGRAPEKSRARSLLTHHGSPFETSLNCSDSGKSYVRFCYEPVFPGSDGVTENPVLAIAEKVGADLRWFNQFAAEFFPSKEDDAILTEKMPKDTIRIPKVFLAFDLKEDKRTMKAYFYPIIKYMTSKNNSDRAGFDLIRRLDPLGTSFEPALKVIEDYQKLLYQDPPLTVVIGIDCVSPEDGARIKIYIEPQSNTWEAVQQHVTLGGKLTDKTTLDGLAILRDMWNLMINEPEDKEIDDHFAKKTLEPKPDTSGACFSWELKPGQAMPDVKVYVPLNQYYKSDKAIVEAMEKVFRKRGWAWGVDGAYKKIVSDAYGSDVVDDEVETPTEHTFVSFNFSEKKGCYAELAIELWRWEHQLLSIVFRIQHGLEKCCLILSTVISLVIPFLQCEVNYIPILNASSESSAETCQACKTERRSQLKYRWKIILGLFLPFAISALDVTIIASALPWIADDFGELSQLNWIISSFNLTAAAFIPFWGQMADIWGRHASIQACMITAIIGGALCTGAPTSAFPMLLLGRALQGIGCAGINVVVRAIVADKVSLQEDAKNWSIFSVVGGISYGVGPIIGGYLTNTNWRWCFGITLPVGVAGCIITFIVLRKELLGPQPIPQLDETAETGRKTTFKHRLRTIDVGGQILSLFGIGLMILALTWAGSTYAWGSPAIIVPLAFGVLITCVFTLWQYYMTPEKRLAKRLPQQQAMISWEVISNRDIGLLFYTSFAAGMAMYSVLYFCTLYFTMVKQQEPSEAGRQLLYFVPGLGTGVWIAIIMCNYRPRQTWHPIMLGAIIEAVGIGVLTWALWKEHDPTVYGMMVLTGVGIGVRLVPVPLHGMAYFPKRIAAVISLMEVSDPFGGTLGLTIMTTVLNNVAGVGDVGDSNYDFSKLPDMNKEEVEDLKSRAKKGIVLAFVAIFPFMILCIVASTFLGNVYISTDSPDEDEQSNTIYQGVFLWSWLRGKRIDENSELVMTTRRAAWTSEPGVLPQASAGVKGSITEGGSDQRDQSAVKDRQ</sequence>
<comment type="caution">
    <text evidence="1">The sequence shown here is derived from an EMBL/GenBank/DDBJ whole genome shotgun (WGS) entry which is preliminary data.</text>
</comment>
<proteinExistence type="predicted"/>
<gene>
    <name evidence="1" type="ORF">NM208_g7024</name>
</gene>
<name>A0ACC1SAS1_9HYPO</name>
<accession>A0ACC1SAS1</accession>
<evidence type="ECO:0000313" key="2">
    <source>
        <dbReference type="Proteomes" id="UP001148629"/>
    </source>
</evidence>